<dbReference type="PANTHER" id="PTHR34598">
    <property type="entry name" value="BLL6449 PROTEIN"/>
    <property type="match status" value="1"/>
</dbReference>
<reference evidence="3" key="1">
    <citation type="journal article" date="2017" name="Nat. Microbiol.">
        <title>Global analysis of biosynthetic gene clusters reveals vast potential of secondary metabolite production in Penicillium species.</title>
        <authorList>
            <person name="Nielsen J.C."/>
            <person name="Grijseels S."/>
            <person name="Prigent S."/>
            <person name="Ji B."/>
            <person name="Dainat J."/>
            <person name="Nielsen K.F."/>
            <person name="Frisvad J.C."/>
            <person name="Workman M."/>
            <person name="Nielsen J."/>
        </authorList>
    </citation>
    <scope>NUCLEOTIDE SEQUENCE [LARGE SCALE GENOMIC DNA]</scope>
    <source>
        <strain evidence="3">IBT 4502</strain>
    </source>
</reference>
<evidence type="ECO:0008006" key="4">
    <source>
        <dbReference type="Google" id="ProtNLM"/>
    </source>
</evidence>
<dbReference type="OrthoDB" id="412788at2759"/>
<evidence type="ECO:0000313" key="2">
    <source>
        <dbReference type="EMBL" id="OQD62826.1"/>
    </source>
</evidence>
<keyword evidence="3" id="KW-1185">Reference proteome</keyword>
<dbReference type="Proteomes" id="UP000191408">
    <property type="component" value="Unassembled WGS sequence"/>
</dbReference>
<dbReference type="NCBIfam" id="NF041278">
    <property type="entry name" value="CmcJ_NvfI_EfuI"/>
    <property type="match status" value="1"/>
</dbReference>
<gene>
    <name evidence="2" type="ORF">PENPOL_c011G05373</name>
</gene>
<dbReference type="GO" id="GO:0016491">
    <property type="term" value="F:oxidoreductase activity"/>
    <property type="evidence" value="ECO:0007669"/>
    <property type="project" value="InterPro"/>
</dbReference>
<dbReference type="EMBL" id="MDYM01000011">
    <property type="protein sequence ID" value="OQD62826.1"/>
    <property type="molecule type" value="Genomic_DNA"/>
</dbReference>
<name>A0A1V6NEF4_PENPO</name>
<dbReference type="AlphaFoldDB" id="A0A1V6NEF4"/>
<evidence type="ECO:0000313" key="3">
    <source>
        <dbReference type="Proteomes" id="UP000191408"/>
    </source>
</evidence>
<comment type="similarity">
    <text evidence="1">Belongs to the asaB hydroxylase/desaturase family.</text>
</comment>
<proteinExistence type="inferred from homology"/>
<evidence type="ECO:0000256" key="1">
    <source>
        <dbReference type="ARBA" id="ARBA00023604"/>
    </source>
</evidence>
<comment type="caution">
    <text evidence="2">The sequence shown here is derived from an EMBL/GenBank/DDBJ whole genome shotgun (WGS) entry which is preliminary data.</text>
</comment>
<dbReference type="STRING" id="60169.A0A1V6NEF4"/>
<organism evidence="2 3">
    <name type="scientific">Penicillium polonicum</name>
    <dbReference type="NCBI Taxonomy" id="60169"/>
    <lineage>
        <taxon>Eukaryota</taxon>
        <taxon>Fungi</taxon>
        <taxon>Dikarya</taxon>
        <taxon>Ascomycota</taxon>
        <taxon>Pezizomycotina</taxon>
        <taxon>Eurotiomycetes</taxon>
        <taxon>Eurotiomycetidae</taxon>
        <taxon>Eurotiales</taxon>
        <taxon>Aspergillaceae</taxon>
        <taxon>Penicillium</taxon>
    </lineage>
</organism>
<protein>
    <recommendedName>
        <fullName evidence="4">Methyltransferase</fullName>
    </recommendedName>
</protein>
<sequence>MGDNAECITRHVDADLRFWRRRDVDNNVQANFAKGKPEDNLKEMEVLAEMHKVHVQDIRGQESTYTLDKNGFEYLSHEMPELDKVSDEEHMKDAIIPKTEELVRKMSVLIPESRSVSREAERCRRTGATRTVAFAHRVRCLAEDGSLLASNRAPAHSVHSDFTTRGALHHLKRLVPDRQERNRLLANRVLIINVWRPLRTIQRDPLAVCDWSSVNIQDEGIATHFTLPNGWNELGRYAFSPRQRWYYLSGQQPNEPLIFTQFDSSKVDEGGFTVPHSAFVDPEYSDSAARESLEIKMFAFV</sequence>
<dbReference type="PANTHER" id="PTHR34598:SF3">
    <property type="entry name" value="OXIDOREDUCTASE AN1597"/>
    <property type="match status" value="1"/>
</dbReference>
<accession>A0A1V6NEF4</accession>
<dbReference type="InterPro" id="IPR044053">
    <property type="entry name" value="AsaB-like"/>
</dbReference>